<evidence type="ECO:0000259" key="12">
    <source>
        <dbReference type="Pfam" id="PF07774"/>
    </source>
</evidence>
<accession>A0AAN6G8N4</accession>
<comment type="subunit">
    <text evidence="3">Component of the ER membrane protein complex (EMC).</text>
</comment>
<gene>
    <name evidence="13" type="ORF">OC842_004730</name>
</gene>
<keyword evidence="8" id="KW-1133">Transmembrane helix</keyword>
<dbReference type="Pfam" id="PF07774">
    <property type="entry name" value="EMC1_C"/>
    <property type="match status" value="1"/>
</dbReference>
<evidence type="ECO:0000256" key="1">
    <source>
        <dbReference type="ARBA" id="ARBA00004115"/>
    </source>
</evidence>
<feature type="domain" description="ER membrane protein complex subunit 1 C-terminal" evidence="12">
    <location>
        <begin position="962"/>
        <end position="1213"/>
    </location>
</feature>
<keyword evidence="10" id="KW-0325">Glycoprotein</keyword>
<dbReference type="GO" id="GO:0072546">
    <property type="term" value="C:EMC complex"/>
    <property type="evidence" value="ECO:0007669"/>
    <property type="project" value="InterPro"/>
</dbReference>
<evidence type="ECO:0000256" key="6">
    <source>
        <dbReference type="ARBA" id="ARBA00022729"/>
    </source>
</evidence>
<dbReference type="InterPro" id="IPR026895">
    <property type="entry name" value="EMC1"/>
</dbReference>
<evidence type="ECO:0000256" key="5">
    <source>
        <dbReference type="ARBA" id="ARBA00022692"/>
    </source>
</evidence>
<dbReference type="GO" id="GO:0034975">
    <property type="term" value="P:protein folding in endoplasmic reticulum"/>
    <property type="evidence" value="ECO:0007669"/>
    <property type="project" value="TreeGrafter"/>
</dbReference>
<evidence type="ECO:0000256" key="3">
    <source>
        <dbReference type="ARBA" id="ARBA00011276"/>
    </source>
</evidence>
<dbReference type="SUPFAM" id="SSF50998">
    <property type="entry name" value="Quinoprotein alcohol dehydrogenase-like"/>
    <property type="match status" value="1"/>
</dbReference>
<dbReference type="PANTHER" id="PTHR21573:SF0">
    <property type="entry name" value="ER MEMBRANE PROTEIN COMPLEX SUBUNIT 1"/>
    <property type="match status" value="1"/>
</dbReference>
<comment type="similarity">
    <text evidence="2">Belongs to the EMC1 family.</text>
</comment>
<keyword evidence="5" id="KW-0812">Transmembrane</keyword>
<evidence type="ECO:0000256" key="4">
    <source>
        <dbReference type="ARBA" id="ARBA00020824"/>
    </source>
</evidence>
<dbReference type="PANTHER" id="PTHR21573">
    <property type="entry name" value="ER MEMBRANE PROTEIN COMPLEX SUBUNIT 1"/>
    <property type="match status" value="1"/>
</dbReference>
<name>A0AAN6G8N4_9BASI</name>
<comment type="caution">
    <text evidence="13">The sequence shown here is derived from an EMBL/GenBank/DDBJ whole genome shotgun (WGS) entry which is preliminary data.</text>
</comment>
<keyword evidence="7" id="KW-0256">Endoplasmic reticulum</keyword>
<sequence length="1213" mass="130037">MTAALGTRRRRRRRSAGNLLLLAFFAALCLLPVLLQPSLSTAAALREDEAGHIDWYLPRIGIPRTNGAHHPTTPGKVGPRFHKLLRPGMSRREKGQTAIYTVTESNVITALNPKNGGIGQSTPWCAPRALLIQQDAHLSFTVTVWRQVFEDDDTIHAFWTINEAVLVISGQGGCKVRLFHALSGHLLWETVQHHPRQGILAASPEEASNLVDADLLTYGHLPSAYTLANADTVRRLSWVTGDILWKWNKPDEDAAVSLARVFLAGTQLHVFGLRKASSLRSLLGGSSSDSSTLIHYILSADDGALLSRVELSTPVGAGGPADIAVANTGSGAQLHPHLVWLGRDGAIRSIPLSYHNGTIASEEGASKPPNPVSLYARSSSVRFTQLLDVGLRDKAVFVATRADNHAEVIRLLGDARPKLSSEWEFEEEAPDAVYSGALDRDSKGYVNRVFFQRAQHLLNFHVFWVDAEYHGERGQVTGYSFQWDHDLNGNVLAAPFEGNAVSQFQMISRAVFVTSSGSIRMVQEDRHQWMREESLTQIQVAAFVDLPEQKLSTLTPAQAQAAALGTEGFLQRLQRHVLSLGDLPAWLVDFGERFVSGSHEESWNSPPADEDAGGPASSTLATSGPRKGQMEEVPGPAHLGPRTLLPNETAAILRRDPFGFRKVIVAGTSRGKLYALDGAARGKVLWEKSLVGYGPGEGGAVPKVTFKSILQTRSLGDTTAVGAGAESASSSAAADGEQSSTAAAAVKGPLLSIVAEVENEGVTLTRVFNLEALSGEFVDGREAGTPLLMGAARDVFALPDVVDAASGRRALGVVGSEYQIAVFPDTKSVLDGFSKLFGKFYFSLPYTTDAGIHGLEGFTVGAGGVSSRVWKLEFAPGEHIVDVLSASEDPVASQGKVLGNRKTMYKYLNPHARVVTTLSAAQRTVGLYLVDGVTGKILFETQARNVDVDASAGKGVQAVFVENWIVAAYVVSNEADPHSQRLLSVEVYEGGAAVAERGMFEWTGVFSSFGRTSQDAKKAPMATATAADASAAGAGAGAGTEGAAAAAAGLQVFQQTFIAPWGIRTLGTTRTKHGISTKSLLLANELNQLVSLNRRLLDPRRPVGRKPNAEEVEEMLFAYDALLPFEPRWVLSHIFPLGKVGKVLATPASIESTSLVFVHGLDSYVTRVSPSGAFDILSANFNKVQLMLTILALAVGIIVTKPLLRSKAVNARW</sequence>
<evidence type="ECO:0000256" key="10">
    <source>
        <dbReference type="ARBA" id="ARBA00023180"/>
    </source>
</evidence>
<evidence type="ECO:0000256" key="2">
    <source>
        <dbReference type="ARBA" id="ARBA00007904"/>
    </source>
</evidence>
<keyword evidence="9" id="KW-0472">Membrane</keyword>
<evidence type="ECO:0000256" key="11">
    <source>
        <dbReference type="SAM" id="MobiDB-lite"/>
    </source>
</evidence>
<evidence type="ECO:0000256" key="8">
    <source>
        <dbReference type="ARBA" id="ARBA00022989"/>
    </source>
</evidence>
<evidence type="ECO:0000313" key="14">
    <source>
        <dbReference type="Proteomes" id="UP001176521"/>
    </source>
</evidence>
<dbReference type="InterPro" id="IPR011047">
    <property type="entry name" value="Quinoprotein_ADH-like_sf"/>
</dbReference>
<keyword evidence="6" id="KW-0732">Signal</keyword>
<evidence type="ECO:0000256" key="7">
    <source>
        <dbReference type="ARBA" id="ARBA00022824"/>
    </source>
</evidence>
<dbReference type="EMBL" id="JAPDMQ010000294">
    <property type="protein sequence ID" value="KAK0527854.1"/>
    <property type="molecule type" value="Genomic_DNA"/>
</dbReference>
<feature type="region of interest" description="Disordered" evidence="11">
    <location>
        <begin position="598"/>
        <end position="643"/>
    </location>
</feature>
<dbReference type="AlphaFoldDB" id="A0AAN6G8N4"/>
<dbReference type="InterPro" id="IPR011678">
    <property type="entry name" value="EMC1_C"/>
</dbReference>
<keyword evidence="14" id="KW-1185">Reference proteome</keyword>
<dbReference type="Proteomes" id="UP001176521">
    <property type="component" value="Unassembled WGS sequence"/>
</dbReference>
<evidence type="ECO:0000256" key="9">
    <source>
        <dbReference type="ARBA" id="ARBA00023136"/>
    </source>
</evidence>
<proteinExistence type="inferred from homology"/>
<reference evidence="13" key="1">
    <citation type="journal article" date="2023" name="PhytoFront">
        <title>Draft Genome Resources of Seven Strains of Tilletia horrida, Causal Agent of Kernel Smut of Rice.</title>
        <authorList>
            <person name="Khanal S."/>
            <person name="Antony Babu S."/>
            <person name="Zhou X.G."/>
        </authorList>
    </citation>
    <scope>NUCLEOTIDE SEQUENCE</scope>
    <source>
        <strain evidence="13">TX3</strain>
    </source>
</reference>
<protein>
    <recommendedName>
        <fullName evidence="4">ER membrane protein complex subunit 1</fullName>
    </recommendedName>
</protein>
<evidence type="ECO:0000313" key="13">
    <source>
        <dbReference type="EMBL" id="KAK0527854.1"/>
    </source>
</evidence>
<comment type="subcellular location">
    <subcellularLocation>
        <location evidence="1">Endoplasmic reticulum membrane</location>
        <topology evidence="1">Single-pass type I membrane protein</topology>
    </subcellularLocation>
</comment>
<organism evidence="13 14">
    <name type="scientific">Tilletia horrida</name>
    <dbReference type="NCBI Taxonomy" id="155126"/>
    <lineage>
        <taxon>Eukaryota</taxon>
        <taxon>Fungi</taxon>
        <taxon>Dikarya</taxon>
        <taxon>Basidiomycota</taxon>
        <taxon>Ustilaginomycotina</taxon>
        <taxon>Exobasidiomycetes</taxon>
        <taxon>Tilletiales</taxon>
        <taxon>Tilletiaceae</taxon>
        <taxon>Tilletia</taxon>
    </lineage>
</organism>